<dbReference type="Proteomes" id="UP001218218">
    <property type="component" value="Unassembled WGS sequence"/>
</dbReference>
<evidence type="ECO:0000313" key="6">
    <source>
        <dbReference type="Proteomes" id="UP001218218"/>
    </source>
</evidence>
<evidence type="ECO:0000313" key="5">
    <source>
        <dbReference type="EMBL" id="KAJ7348107.1"/>
    </source>
</evidence>
<dbReference type="EMBL" id="JARIHO010000018">
    <property type="protein sequence ID" value="KAJ7348107.1"/>
    <property type="molecule type" value="Genomic_DNA"/>
</dbReference>
<keyword evidence="1" id="KW-0677">Repeat</keyword>
<dbReference type="PANTHER" id="PTHR24171:SF10">
    <property type="entry name" value="ANKYRIN REPEAT DOMAIN-CONTAINING PROTEIN 29-LIKE"/>
    <property type="match status" value="1"/>
</dbReference>
<accession>A0AAD7ERL1</accession>
<keyword evidence="2 3" id="KW-0040">ANK repeat</keyword>
<dbReference type="SMART" id="SM00248">
    <property type="entry name" value="ANK"/>
    <property type="match status" value="5"/>
</dbReference>
<gene>
    <name evidence="5" type="ORF">DFH08DRAFT_157411</name>
</gene>
<dbReference type="PROSITE" id="PS50297">
    <property type="entry name" value="ANK_REP_REGION"/>
    <property type="match status" value="3"/>
</dbReference>
<dbReference type="Gene3D" id="3.40.50.12660">
    <property type="match status" value="1"/>
</dbReference>
<feature type="compositionally biased region" description="Low complexity" evidence="4">
    <location>
        <begin position="112"/>
        <end position="134"/>
    </location>
</feature>
<protein>
    <submittedName>
        <fullName evidence="5">Ankyrin repeat-containing domain protein</fullName>
    </submittedName>
</protein>
<dbReference type="PROSITE" id="PS50088">
    <property type="entry name" value="ANK_REPEAT"/>
    <property type="match status" value="3"/>
</dbReference>
<feature type="repeat" description="ANK" evidence="3">
    <location>
        <begin position="301"/>
        <end position="333"/>
    </location>
</feature>
<evidence type="ECO:0000256" key="4">
    <source>
        <dbReference type="SAM" id="MobiDB-lite"/>
    </source>
</evidence>
<feature type="repeat" description="ANK" evidence="3">
    <location>
        <begin position="269"/>
        <end position="301"/>
    </location>
</feature>
<evidence type="ECO:0000256" key="2">
    <source>
        <dbReference type="ARBA" id="ARBA00023043"/>
    </source>
</evidence>
<dbReference type="SUPFAM" id="SSF48403">
    <property type="entry name" value="Ankyrin repeat"/>
    <property type="match status" value="1"/>
</dbReference>
<evidence type="ECO:0000256" key="3">
    <source>
        <dbReference type="PROSITE-ProRule" id="PRU00023"/>
    </source>
</evidence>
<dbReference type="Pfam" id="PF12796">
    <property type="entry name" value="Ank_2"/>
    <property type="match status" value="2"/>
</dbReference>
<name>A0AAD7ERL1_9AGAR</name>
<feature type="repeat" description="ANK" evidence="3">
    <location>
        <begin position="334"/>
        <end position="366"/>
    </location>
</feature>
<evidence type="ECO:0000256" key="1">
    <source>
        <dbReference type="ARBA" id="ARBA00022737"/>
    </source>
</evidence>
<organism evidence="5 6">
    <name type="scientific">Mycena albidolilacea</name>
    <dbReference type="NCBI Taxonomy" id="1033008"/>
    <lineage>
        <taxon>Eukaryota</taxon>
        <taxon>Fungi</taxon>
        <taxon>Dikarya</taxon>
        <taxon>Basidiomycota</taxon>
        <taxon>Agaricomycotina</taxon>
        <taxon>Agaricomycetes</taxon>
        <taxon>Agaricomycetidae</taxon>
        <taxon>Agaricales</taxon>
        <taxon>Marasmiineae</taxon>
        <taxon>Mycenaceae</taxon>
        <taxon>Mycena</taxon>
    </lineage>
</organism>
<dbReference type="Gene3D" id="1.25.40.20">
    <property type="entry name" value="Ankyrin repeat-containing domain"/>
    <property type="match status" value="2"/>
</dbReference>
<comment type="caution">
    <text evidence="5">The sequence shown here is derived from an EMBL/GenBank/DDBJ whole genome shotgun (WGS) entry which is preliminary data.</text>
</comment>
<keyword evidence="6" id="KW-1185">Reference proteome</keyword>
<dbReference type="InterPro" id="IPR002110">
    <property type="entry name" value="Ankyrin_rpt"/>
</dbReference>
<feature type="region of interest" description="Disordered" evidence="4">
    <location>
        <begin position="110"/>
        <end position="141"/>
    </location>
</feature>
<dbReference type="PANTHER" id="PTHR24171">
    <property type="entry name" value="ANKYRIN REPEAT DOMAIN-CONTAINING PROTEIN 39-RELATED"/>
    <property type="match status" value="1"/>
</dbReference>
<dbReference type="InterPro" id="IPR036770">
    <property type="entry name" value="Ankyrin_rpt-contain_sf"/>
</dbReference>
<dbReference type="AlphaFoldDB" id="A0AAD7ERL1"/>
<reference evidence="5" key="1">
    <citation type="submission" date="2023-03" db="EMBL/GenBank/DDBJ databases">
        <title>Massive genome expansion in bonnet fungi (Mycena s.s.) driven by repeated elements and novel gene families across ecological guilds.</title>
        <authorList>
            <consortium name="Lawrence Berkeley National Laboratory"/>
            <person name="Harder C.B."/>
            <person name="Miyauchi S."/>
            <person name="Viragh M."/>
            <person name="Kuo A."/>
            <person name="Thoen E."/>
            <person name="Andreopoulos B."/>
            <person name="Lu D."/>
            <person name="Skrede I."/>
            <person name="Drula E."/>
            <person name="Henrissat B."/>
            <person name="Morin E."/>
            <person name="Kohler A."/>
            <person name="Barry K."/>
            <person name="LaButti K."/>
            <person name="Morin E."/>
            <person name="Salamov A."/>
            <person name="Lipzen A."/>
            <person name="Mereny Z."/>
            <person name="Hegedus B."/>
            <person name="Baldrian P."/>
            <person name="Stursova M."/>
            <person name="Weitz H."/>
            <person name="Taylor A."/>
            <person name="Grigoriev I.V."/>
            <person name="Nagy L.G."/>
            <person name="Martin F."/>
            <person name="Kauserud H."/>
        </authorList>
    </citation>
    <scope>NUCLEOTIDE SEQUENCE</scope>
    <source>
        <strain evidence="5">CBHHK002</strain>
    </source>
</reference>
<sequence>MSGPRGRCGFEDRRQCICHPHLCRQGRAPDDFQELKAALVLPLPAGSQLVAILDTRHSGSLLDLNHYRCNRVFVPWIRRGRRRSEEFPHEASRWKVRAWRRNSEELHRKLTLSHSPTPSESESESEFPSTSLLPDVQRSESPVGMFSCNGWCRDSEEVAVPVERADVISLACHDPGPWWDGYVGMTSSLVKILRRKPNQSLKELLLSVSHHMHMIPEGLVDSFDSFRNPELSSSRPLDMERSTKSFFGRGHTVGLPPDTRAEVHTADGEDLSALQAACTQGHLDTVRLLLEQGGANEVDEEYGSALQAASMNGHTDIVELLLENGVSVNAGRGEFASALQAAAAQGNIHVVSLLLGHGADVNISGGMFGGALQAASVRDHVDTARFLLDNGANVDAVGGKYGNALKAAHKKGYTDVVRLLLERGANTVQESFATYSISFVNPWSSRTTSSCSL</sequence>
<proteinExistence type="predicted"/>